<dbReference type="Proteomes" id="UP001549139">
    <property type="component" value="Unassembled WGS sequence"/>
</dbReference>
<dbReference type="EMBL" id="JBEPNZ010000002">
    <property type="protein sequence ID" value="MET3945321.1"/>
    <property type="molecule type" value="Genomic_DNA"/>
</dbReference>
<dbReference type="RefSeq" id="WP_168685999.1">
    <property type="nucleotide sequence ID" value="NZ_JAAXPF010000013.1"/>
</dbReference>
<comment type="caution">
    <text evidence="2">The sequence shown here is derived from an EMBL/GenBank/DDBJ whole genome shotgun (WGS) entry which is preliminary data.</text>
</comment>
<evidence type="ECO:0000313" key="2">
    <source>
        <dbReference type="EMBL" id="NKY69592.1"/>
    </source>
</evidence>
<keyword evidence="4" id="KW-1185">Reference proteome</keyword>
<reference evidence="1 4" key="2">
    <citation type="submission" date="2024-06" db="EMBL/GenBank/DDBJ databases">
        <title>Sequencing the genomes of 1000 actinobacteria strains.</title>
        <authorList>
            <person name="Klenk H.-P."/>
        </authorList>
    </citation>
    <scope>NUCLEOTIDE SEQUENCE [LARGE SCALE GENOMIC DNA]</scope>
    <source>
        <strain evidence="1 4">DSM 44265</strain>
    </source>
</reference>
<name>A0A7X6LTL5_9CORY</name>
<dbReference type="Proteomes" id="UP000554284">
    <property type="component" value="Unassembled WGS sequence"/>
</dbReference>
<organism evidence="2 3">
    <name type="scientific">Corynebacterium mucifaciens</name>
    <dbReference type="NCBI Taxonomy" id="57171"/>
    <lineage>
        <taxon>Bacteria</taxon>
        <taxon>Bacillati</taxon>
        <taxon>Actinomycetota</taxon>
        <taxon>Actinomycetes</taxon>
        <taxon>Mycobacteriales</taxon>
        <taxon>Corynebacteriaceae</taxon>
        <taxon>Corynebacterium</taxon>
    </lineage>
</organism>
<gene>
    <name evidence="2" type="ORF">HF989_09510</name>
    <name evidence="1" type="ORF">JOF50_002184</name>
</gene>
<evidence type="ECO:0000313" key="3">
    <source>
        <dbReference type="Proteomes" id="UP000554284"/>
    </source>
</evidence>
<evidence type="ECO:0000313" key="4">
    <source>
        <dbReference type="Proteomes" id="UP001549139"/>
    </source>
</evidence>
<proteinExistence type="predicted"/>
<evidence type="ECO:0000313" key="1">
    <source>
        <dbReference type="EMBL" id="MET3945321.1"/>
    </source>
</evidence>
<dbReference type="EMBL" id="JAAXPF010000013">
    <property type="protein sequence ID" value="NKY69592.1"/>
    <property type="molecule type" value="Genomic_DNA"/>
</dbReference>
<dbReference type="AlphaFoldDB" id="A0A7X6LTL5"/>
<sequence length="281" mass="30350">MFGKKKNQKKTLRGLEGVTLDSSRDSAGFQFAALLRENRATVMFGVEGEVTTEEIDAWEVTVAQDETVIATEVTAGTSLTLSVTIQRQGKEEKAEADAVLTHLAKVLPDFYAVEWSEAVVTPLTDSEIIGVLEARLGMELSEDVAPAALGVDSIVETLRHVELGPQASVAFEVGDDAEIDRMFRGMALGEMWGVVRWTRIFRPADTLADEDEVGRHSGLFVVSVPEEKSEGLEAVVGKIIGSLTPVQRLRVRRMLARQQGAVVSSLGIGALAWELNAAVSA</sequence>
<reference evidence="2 3" key="1">
    <citation type="submission" date="2020-04" db="EMBL/GenBank/DDBJ databases">
        <title>MicrobeNet Type strains.</title>
        <authorList>
            <person name="Nicholson A.C."/>
        </authorList>
    </citation>
    <scope>NUCLEOTIDE SEQUENCE [LARGE SCALE GENOMIC DNA]</scope>
    <source>
        <strain evidence="2 3">ATCC 700355</strain>
    </source>
</reference>
<accession>A0A7X6LTL5</accession>
<protein>
    <submittedName>
        <fullName evidence="2">Uncharacterized protein</fullName>
    </submittedName>
</protein>